<dbReference type="EMBL" id="CAXDID020000240">
    <property type="protein sequence ID" value="CAL6062588.1"/>
    <property type="molecule type" value="Genomic_DNA"/>
</dbReference>
<dbReference type="AlphaFoldDB" id="A0AA86R729"/>
<reference evidence="2 3" key="2">
    <citation type="submission" date="2024-07" db="EMBL/GenBank/DDBJ databases">
        <authorList>
            <person name="Akdeniz Z."/>
        </authorList>
    </citation>
    <scope>NUCLEOTIDE SEQUENCE [LARGE SCALE GENOMIC DNA]</scope>
</reference>
<proteinExistence type="predicted"/>
<comment type="caution">
    <text evidence="1">The sequence shown here is derived from an EMBL/GenBank/DDBJ whole genome shotgun (WGS) entry which is preliminary data.</text>
</comment>
<dbReference type="Proteomes" id="UP001642409">
    <property type="component" value="Unassembled WGS sequence"/>
</dbReference>
<evidence type="ECO:0000313" key="2">
    <source>
        <dbReference type="EMBL" id="CAL6062588.1"/>
    </source>
</evidence>
<gene>
    <name evidence="2" type="ORF">HINF_LOCUS50259</name>
    <name evidence="1" type="ORF">HINF_LOCUS55133</name>
</gene>
<accession>A0AA86R729</accession>
<dbReference type="EMBL" id="CATOUU010001024">
    <property type="protein sequence ID" value="CAI9967488.1"/>
    <property type="molecule type" value="Genomic_DNA"/>
</dbReference>
<reference evidence="1" key="1">
    <citation type="submission" date="2023-06" db="EMBL/GenBank/DDBJ databases">
        <authorList>
            <person name="Kurt Z."/>
        </authorList>
    </citation>
    <scope>NUCLEOTIDE SEQUENCE</scope>
</reference>
<evidence type="ECO:0000313" key="1">
    <source>
        <dbReference type="EMBL" id="CAI9967488.1"/>
    </source>
</evidence>
<organism evidence="1">
    <name type="scientific">Hexamita inflata</name>
    <dbReference type="NCBI Taxonomy" id="28002"/>
    <lineage>
        <taxon>Eukaryota</taxon>
        <taxon>Metamonada</taxon>
        <taxon>Diplomonadida</taxon>
        <taxon>Hexamitidae</taxon>
        <taxon>Hexamitinae</taxon>
        <taxon>Hexamita</taxon>
    </lineage>
</organism>
<evidence type="ECO:0000313" key="3">
    <source>
        <dbReference type="Proteomes" id="UP001642409"/>
    </source>
</evidence>
<name>A0AA86R729_9EUKA</name>
<keyword evidence="3" id="KW-1185">Reference proteome</keyword>
<protein>
    <submittedName>
        <fullName evidence="2">Hypothetical_protein</fullName>
    </submittedName>
</protein>
<sequence length="227" mass="26674">MSNKIYSLEQFIFNVATIFLNPKEMYYFKIFVLANRSTNREKQLQVNNVFNHAHMRNYIQMSSLPEDELKLLDDEAKHKEDNQQNKDVDPDIMSLQQRFHSQLRKNTNPLNQNSKHLLYSELPTLQCTFLMSSTSSQKGSKYTCNYSTCTRNRFSLAHESEIQIQTKSKDLINCPVCKKHGVITKIEGKNQIKFKCKLLRFLQNFNNKANILKTHVSKITWKENLES</sequence>